<comment type="caution">
    <text evidence="3">The sequence shown here is derived from an EMBL/GenBank/DDBJ whole genome shotgun (WGS) entry which is preliminary data.</text>
</comment>
<sequence length="165" mass="16662">MFTRSVPVVALGALLVAGLAACSSTASPDAAKAPAAAPSAAPAVSATTPPADPTPTDKAGGSTKKSQDKGASANCPVTAGTLRAAIKKEHPSWGEQELTGITCYQDYAISTRRAAGSGADTEVETFRYTGGAWQTFTGGSGGYCDGVPEDVTEYFRDHGRAGCES</sequence>
<feature type="compositionally biased region" description="Low complexity" evidence="1">
    <location>
        <begin position="30"/>
        <end position="59"/>
    </location>
</feature>
<dbReference type="EMBL" id="BOQL01000029">
    <property type="protein sequence ID" value="GIM70011.1"/>
    <property type="molecule type" value="Genomic_DNA"/>
</dbReference>
<evidence type="ECO:0008006" key="5">
    <source>
        <dbReference type="Google" id="ProtNLM"/>
    </source>
</evidence>
<gene>
    <name evidence="3" type="ORF">Aau02nite_39000</name>
</gene>
<evidence type="ECO:0000256" key="1">
    <source>
        <dbReference type="SAM" id="MobiDB-lite"/>
    </source>
</evidence>
<feature type="chain" id="PRO_5036742714" description="Lipoprotein" evidence="2">
    <location>
        <begin position="27"/>
        <end position="165"/>
    </location>
</feature>
<evidence type="ECO:0000313" key="4">
    <source>
        <dbReference type="Proteomes" id="UP000681340"/>
    </source>
</evidence>
<name>A0A919SDU8_9ACTN</name>
<keyword evidence="2" id="KW-0732">Signal</keyword>
<dbReference type="AlphaFoldDB" id="A0A919SDU8"/>
<dbReference type="RefSeq" id="WP_212989903.1">
    <property type="nucleotide sequence ID" value="NZ_BAABEA010000053.1"/>
</dbReference>
<dbReference type="PROSITE" id="PS51257">
    <property type="entry name" value="PROKAR_LIPOPROTEIN"/>
    <property type="match status" value="1"/>
</dbReference>
<organism evidence="3 4">
    <name type="scientific">Actinoplanes auranticolor</name>
    <dbReference type="NCBI Taxonomy" id="47988"/>
    <lineage>
        <taxon>Bacteria</taxon>
        <taxon>Bacillati</taxon>
        <taxon>Actinomycetota</taxon>
        <taxon>Actinomycetes</taxon>
        <taxon>Micromonosporales</taxon>
        <taxon>Micromonosporaceae</taxon>
        <taxon>Actinoplanes</taxon>
    </lineage>
</organism>
<proteinExistence type="predicted"/>
<feature type="region of interest" description="Disordered" evidence="1">
    <location>
        <begin position="30"/>
        <end position="76"/>
    </location>
</feature>
<feature type="signal peptide" evidence="2">
    <location>
        <begin position="1"/>
        <end position="26"/>
    </location>
</feature>
<reference evidence="3" key="1">
    <citation type="submission" date="2021-03" db="EMBL/GenBank/DDBJ databases">
        <title>Whole genome shotgun sequence of Actinoplanes auranticolor NBRC 12245.</title>
        <authorList>
            <person name="Komaki H."/>
            <person name="Tamura T."/>
        </authorList>
    </citation>
    <scope>NUCLEOTIDE SEQUENCE</scope>
    <source>
        <strain evidence="3">NBRC 12245</strain>
    </source>
</reference>
<protein>
    <recommendedName>
        <fullName evidence="5">Lipoprotein</fullName>
    </recommendedName>
</protein>
<keyword evidence="4" id="KW-1185">Reference proteome</keyword>
<accession>A0A919SDU8</accession>
<evidence type="ECO:0000313" key="3">
    <source>
        <dbReference type="EMBL" id="GIM70011.1"/>
    </source>
</evidence>
<evidence type="ECO:0000256" key="2">
    <source>
        <dbReference type="SAM" id="SignalP"/>
    </source>
</evidence>
<dbReference type="Proteomes" id="UP000681340">
    <property type="component" value="Unassembled WGS sequence"/>
</dbReference>